<evidence type="ECO:0000313" key="2">
    <source>
        <dbReference type="Proteomes" id="UP000218785"/>
    </source>
</evidence>
<proteinExistence type="predicted"/>
<evidence type="ECO:0000313" key="1">
    <source>
        <dbReference type="EMBL" id="BAZ00625.1"/>
    </source>
</evidence>
<dbReference type="RefSeq" id="WP_096579649.1">
    <property type="nucleotide sequence ID" value="NZ_CAWNJS010000001.1"/>
</dbReference>
<reference evidence="1 2" key="1">
    <citation type="submission" date="2017-06" db="EMBL/GenBank/DDBJ databases">
        <title>Genome sequencing of cyanobaciteial culture collection at National Institute for Environmental Studies (NIES).</title>
        <authorList>
            <person name="Hirose Y."/>
            <person name="Shimura Y."/>
            <person name="Fujisawa T."/>
            <person name="Nakamura Y."/>
            <person name="Kawachi M."/>
        </authorList>
    </citation>
    <scope>NUCLEOTIDE SEQUENCE [LARGE SCALE GENOMIC DNA]</scope>
    <source>
        <strain evidence="1 2">NIES-37</strain>
    </source>
</reference>
<keyword evidence="2" id="KW-1185">Reference proteome</keyword>
<dbReference type="NCBIfam" id="TIGR02243">
    <property type="entry name" value="putative baseplate assembly protein"/>
    <property type="match status" value="1"/>
</dbReference>
<dbReference type="AlphaFoldDB" id="A0A1Z4N4M7"/>
<organism evidence="1 2">
    <name type="scientific">Tolypothrix tenuis PCC 7101</name>
    <dbReference type="NCBI Taxonomy" id="231146"/>
    <lineage>
        <taxon>Bacteria</taxon>
        <taxon>Bacillati</taxon>
        <taxon>Cyanobacteriota</taxon>
        <taxon>Cyanophyceae</taxon>
        <taxon>Nostocales</taxon>
        <taxon>Tolypothrichaceae</taxon>
        <taxon>Tolypothrix</taxon>
    </lineage>
</organism>
<dbReference type="Proteomes" id="UP000218785">
    <property type="component" value="Chromosome"/>
</dbReference>
<protein>
    <submittedName>
        <fullName evidence="1">Uncharacterized protein</fullName>
    </submittedName>
</protein>
<name>A0A1Z4N4M7_9CYAN</name>
<dbReference type="InterPro" id="IPR011749">
    <property type="entry name" value="CHP02243"/>
</dbReference>
<accession>A0A1Z4N4M7</accession>
<dbReference type="KEGG" id="ttq:NIES37_46200"/>
<dbReference type="EMBL" id="AP018248">
    <property type="protein sequence ID" value="BAZ00625.1"/>
    <property type="molecule type" value="Genomic_DNA"/>
</dbReference>
<gene>
    <name evidence="1" type="ORF">NIES37_46200</name>
</gene>
<sequence length="1195" mass="136262">MSIPPPKIDRRSYQDLVEQTQALAEKYTLKDFHQQDAGLALIRIFSRMAKVVSDRLNRVPDRNLLAFLNLIGTQQTPPQPARVPLTFSLAEGSPVDALVPAHTQISAPPLEGEKEEVIFETEEDLLVSGTKLQAMFVVEDRDYYSDRTPHSIAATANLNEPFLAFRGSQPVEHYLYLCCAEIFSIPKLTTATITIDTDSPESAIKLKELLHIWSYWDKKQWQPLTNVQTQENQAQLIITFNQLPKLMPVEINGQKAQWLQATLTPHRRENLPEIIQINISVSLNQTETPKICLFNNISLDLSKDFYPFGIAPIHNDTFLIPLNDEFIKPGVSILINTNLSRQPSYTEDLEITWEIGNNQNWETIEKTTSKNKFRWNRNSSPIKFVENSTSATFSFPQTLPELSLDNQSENHYWLRARITSGLYGRKGRERKYVVYNDVTLVAQNIATGQLEIYVDSVDELAIDDIIRLQSSGTQTLQEEIKIIGKVEAEKKLILENKTRNAYPAGSRVLSKFIMAENTPDTFEPPALQSVTITYKVLLEKPAIYYAYNDFIYCEGSPLYVRLWQTAQPGENIVHVDDVSQFKIGEFVKFDDQNPEKLQIELIDSDRNLLIFTKPVNFEHQRGNKVSRCFHPLTPQLHRHSALYLGFNQAFPNRPNSLYFQVEPPKQEEVTPNTYRGQTDINLQRIAWEYASPNGWQPLVVKDETQAFAEKGLIQFIGPTDLIASPYFGQKNYWIRARKQPNDWESLPFALLYFFTWALGFQQFRLYSFMRYFGAKLAASADFPVPPRLRSVRTNTIWASQTITLEQEILGSSNNEPKQVFTTTQSPILLGQQLEVQEGRFPPEEERKIIAQASGIITSIEDETGRLLEVWVPWQEVPDFYSSQAQDRHYVVDRQAGKIYFGDGQAGMIPPRGRNNIRLSKYCTGGGIRGNRHAQTIVELKTTIPYIDSVINWEAATGGNEQESLDKLKERSPQRLRHRNRAVTAQDFEDLVYESSIDIARVKIITPEMMFPDYNPLLEELWLQPDGTPEKVIEGNDIRVFQHEIRGGRVLAIIVPHGQERQPTPTLALLNRVETYLRARFVPTMKLLVSGPKWQEITVITEIVPVAVENADAVRVAVSDRLNSFLHPLTGGDRQQGWSFGRKPHHSDLYAVIEKVPGVSYVRALDIQPADAVIDIQTLIYSGQHIVTLKLPTDAD</sequence>